<dbReference type="AlphaFoldDB" id="A0A843XGY3"/>
<dbReference type="Proteomes" id="UP000652761">
    <property type="component" value="Unassembled WGS sequence"/>
</dbReference>
<organism evidence="1 2">
    <name type="scientific">Colocasia esculenta</name>
    <name type="common">Wild taro</name>
    <name type="synonym">Arum esculentum</name>
    <dbReference type="NCBI Taxonomy" id="4460"/>
    <lineage>
        <taxon>Eukaryota</taxon>
        <taxon>Viridiplantae</taxon>
        <taxon>Streptophyta</taxon>
        <taxon>Embryophyta</taxon>
        <taxon>Tracheophyta</taxon>
        <taxon>Spermatophyta</taxon>
        <taxon>Magnoliopsida</taxon>
        <taxon>Liliopsida</taxon>
        <taxon>Araceae</taxon>
        <taxon>Aroideae</taxon>
        <taxon>Colocasieae</taxon>
        <taxon>Colocasia</taxon>
    </lineage>
</organism>
<reference evidence="1" key="1">
    <citation type="submission" date="2017-07" db="EMBL/GenBank/DDBJ databases">
        <title>Taro Niue Genome Assembly and Annotation.</title>
        <authorList>
            <person name="Atibalentja N."/>
            <person name="Keating K."/>
            <person name="Fields C.J."/>
        </authorList>
    </citation>
    <scope>NUCLEOTIDE SEQUENCE</scope>
    <source>
        <strain evidence="1">Niue_2</strain>
        <tissue evidence="1">Leaf</tissue>
    </source>
</reference>
<evidence type="ECO:0000313" key="2">
    <source>
        <dbReference type="Proteomes" id="UP000652761"/>
    </source>
</evidence>
<proteinExistence type="predicted"/>
<sequence length="99" mass="10963">MSRPLCASRHQRRRRLGRTRPYRGAVGYRDKGRVMTQFPVATRVVTTHFPVVTRCLWRLPFPSRWDCDGLGGCDNIWSSSGVSVVAVGVSACAPGQSCP</sequence>
<gene>
    <name evidence="1" type="ORF">Taro_051497</name>
</gene>
<protein>
    <submittedName>
        <fullName evidence="1">Uncharacterized protein</fullName>
    </submittedName>
</protein>
<keyword evidence="2" id="KW-1185">Reference proteome</keyword>
<name>A0A843XGY3_COLES</name>
<evidence type="ECO:0000313" key="1">
    <source>
        <dbReference type="EMBL" id="MQM18503.1"/>
    </source>
</evidence>
<dbReference type="EMBL" id="NMUH01008242">
    <property type="protein sequence ID" value="MQM18503.1"/>
    <property type="molecule type" value="Genomic_DNA"/>
</dbReference>
<accession>A0A843XGY3</accession>
<comment type="caution">
    <text evidence="1">The sequence shown here is derived from an EMBL/GenBank/DDBJ whole genome shotgun (WGS) entry which is preliminary data.</text>
</comment>